<gene>
    <name evidence="3" type="ORF">D7V94_10595</name>
</gene>
<name>A0A3A9AJ08_9FIRM</name>
<comment type="caution">
    <text evidence="3">The sequence shown here is derived from an EMBL/GenBank/DDBJ whole genome shotgun (WGS) entry which is preliminary data.</text>
</comment>
<feature type="domain" description="Serine aminopeptidase S33" evidence="2">
    <location>
        <begin position="118"/>
        <end position="369"/>
    </location>
</feature>
<evidence type="ECO:0000256" key="1">
    <source>
        <dbReference type="SAM" id="MobiDB-lite"/>
    </source>
</evidence>
<evidence type="ECO:0000313" key="4">
    <source>
        <dbReference type="Proteomes" id="UP000280696"/>
    </source>
</evidence>
<dbReference type="SUPFAM" id="SSF53474">
    <property type="entry name" value="alpha/beta-Hydrolases"/>
    <property type="match status" value="1"/>
</dbReference>
<proteinExistence type="predicted"/>
<dbReference type="Gene3D" id="3.40.50.1820">
    <property type="entry name" value="alpha/beta hydrolase"/>
    <property type="match status" value="1"/>
</dbReference>
<sequence length="389" mass="43853">MPAGKAKIYDFIYGDSALKNNISIIPDGQFQDKMDREAVPFLMSVASSGYIKVKQTPEPFTDRRKSHTPSPSASRHKSPAQPLTGERSVKQMPSQTANQPASHENGCLYYESYRPSNATGAIVISHGFCESAEKYKEVIYYFTKAGYQVYLAEHRGHARSLRETDHPNMVHIHRFADYVEDLHTFITQIVIPASRGLPLYLYAHSMGGAVGALYLETYPDIFRKAVLTAPMLGILLGSVPEPCVRALGRIMVSLHRANTYPPGQRPFQPGERFENSCCTNYERFQYYQAKKEAEPLFQNSGSSYGWIYHSLNACHLITQKKNCAKITAPVLVFRSTCDTLVKASGIRRFVKNTPGARLIDVDESRHEIYSSSCVVLENYYREIFSFLDT</sequence>
<keyword evidence="3" id="KW-0378">Hydrolase</keyword>
<evidence type="ECO:0000259" key="2">
    <source>
        <dbReference type="Pfam" id="PF12146"/>
    </source>
</evidence>
<protein>
    <submittedName>
        <fullName evidence="3">Alpha/beta hydrolase</fullName>
    </submittedName>
</protein>
<dbReference type="GO" id="GO:0016787">
    <property type="term" value="F:hydrolase activity"/>
    <property type="evidence" value="ECO:0007669"/>
    <property type="project" value="UniProtKB-KW"/>
</dbReference>
<dbReference type="AlphaFoldDB" id="A0A3A9AJ08"/>
<dbReference type="InterPro" id="IPR051044">
    <property type="entry name" value="MAG_DAG_Lipase"/>
</dbReference>
<dbReference type="InterPro" id="IPR022742">
    <property type="entry name" value="Hydrolase_4"/>
</dbReference>
<dbReference type="PANTHER" id="PTHR11614">
    <property type="entry name" value="PHOSPHOLIPASE-RELATED"/>
    <property type="match status" value="1"/>
</dbReference>
<dbReference type="Proteomes" id="UP000280696">
    <property type="component" value="Unassembled WGS sequence"/>
</dbReference>
<dbReference type="InterPro" id="IPR029058">
    <property type="entry name" value="AB_hydrolase_fold"/>
</dbReference>
<reference evidence="3 4" key="1">
    <citation type="submission" date="2018-09" db="EMBL/GenBank/DDBJ databases">
        <title>Murine metabolic-syndrome-specific gut microbial biobank.</title>
        <authorList>
            <person name="Liu C."/>
        </authorList>
    </citation>
    <scope>NUCLEOTIDE SEQUENCE [LARGE SCALE GENOMIC DNA]</scope>
    <source>
        <strain evidence="3 4">0.1xD8-82</strain>
    </source>
</reference>
<dbReference type="Pfam" id="PF12146">
    <property type="entry name" value="Hydrolase_4"/>
    <property type="match status" value="1"/>
</dbReference>
<organism evidence="3 4">
    <name type="scientific">Parablautia intestinalis</name>
    <dbReference type="NCBI Taxonomy" id="2320100"/>
    <lineage>
        <taxon>Bacteria</taxon>
        <taxon>Bacillati</taxon>
        <taxon>Bacillota</taxon>
        <taxon>Clostridia</taxon>
        <taxon>Lachnospirales</taxon>
        <taxon>Lachnospiraceae</taxon>
        <taxon>Parablautia</taxon>
    </lineage>
</organism>
<feature type="compositionally biased region" description="Polar residues" evidence="1">
    <location>
        <begin position="91"/>
        <end position="102"/>
    </location>
</feature>
<feature type="region of interest" description="Disordered" evidence="1">
    <location>
        <begin position="54"/>
        <end position="102"/>
    </location>
</feature>
<accession>A0A3A9AJ08</accession>
<dbReference type="EMBL" id="RAYQ01000010">
    <property type="protein sequence ID" value="RKI91339.1"/>
    <property type="molecule type" value="Genomic_DNA"/>
</dbReference>
<evidence type="ECO:0000313" key="3">
    <source>
        <dbReference type="EMBL" id="RKI91339.1"/>
    </source>
</evidence>
<keyword evidence="4" id="KW-1185">Reference proteome</keyword>